<dbReference type="STRING" id="661399.AQJ67_24570"/>
<keyword evidence="3" id="KW-1185">Reference proteome</keyword>
<comment type="caution">
    <text evidence="2">The sequence shown here is derived from an EMBL/GenBank/DDBJ whole genome shotgun (WGS) entry which is preliminary data.</text>
</comment>
<evidence type="ECO:0000313" key="2">
    <source>
        <dbReference type="EMBL" id="KUO00044.1"/>
    </source>
</evidence>
<dbReference type="Pfam" id="PF00196">
    <property type="entry name" value="GerE"/>
    <property type="match status" value="1"/>
</dbReference>
<dbReference type="GO" id="GO:0003677">
    <property type="term" value="F:DNA binding"/>
    <property type="evidence" value="ECO:0007669"/>
    <property type="project" value="InterPro"/>
</dbReference>
<dbReference type="InterPro" id="IPR036388">
    <property type="entry name" value="WH-like_DNA-bd_sf"/>
</dbReference>
<sequence length="155" mass="17159">MTTTTISRIILAPRERQVLEGVADGSTLAAVALSLKIRESTATGYLKLARRKLYGVSENAAALAVGYATQAITRPEMLAPEALDVPREQREIVPLIARGMAAAQMATELKRPVDIVRRDGRDLLQNLKAQNRAHAITRAWQYQILTEDQVIAWLR</sequence>
<dbReference type="EMBL" id="LMWY01000029">
    <property type="protein sequence ID" value="KUO00044.1"/>
    <property type="molecule type" value="Genomic_DNA"/>
</dbReference>
<protein>
    <recommendedName>
        <fullName evidence="1">HTH luxR-type domain-containing protein</fullName>
    </recommendedName>
</protein>
<dbReference type="SUPFAM" id="SSF46894">
    <property type="entry name" value="C-terminal effector domain of the bipartite response regulators"/>
    <property type="match status" value="2"/>
</dbReference>
<dbReference type="PRINTS" id="PR00038">
    <property type="entry name" value="HTHLUXR"/>
</dbReference>
<proteinExistence type="predicted"/>
<evidence type="ECO:0000259" key="1">
    <source>
        <dbReference type="SMART" id="SM00421"/>
    </source>
</evidence>
<dbReference type="InterPro" id="IPR016032">
    <property type="entry name" value="Sig_transdc_resp-reg_C-effctor"/>
</dbReference>
<organism evidence="2 3">
    <name type="scientific">Streptomyces caeruleatus</name>
    <dbReference type="NCBI Taxonomy" id="661399"/>
    <lineage>
        <taxon>Bacteria</taxon>
        <taxon>Bacillati</taxon>
        <taxon>Actinomycetota</taxon>
        <taxon>Actinomycetes</taxon>
        <taxon>Kitasatosporales</taxon>
        <taxon>Streptomycetaceae</taxon>
        <taxon>Streptomyces</taxon>
    </lineage>
</organism>
<dbReference type="OrthoDB" id="3177738at2"/>
<dbReference type="InterPro" id="IPR000792">
    <property type="entry name" value="Tscrpt_reg_LuxR_C"/>
</dbReference>
<accession>A0A101TWX5</accession>
<dbReference type="Gene3D" id="1.10.10.10">
    <property type="entry name" value="Winged helix-like DNA-binding domain superfamily/Winged helix DNA-binding domain"/>
    <property type="match status" value="2"/>
</dbReference>
<dbReference type="AlphaFoldDB" id="A0A101TWX5"/>
<evidence type="ECO:0000313" key="3">
    <source>
        <dbReference type="Proteomes" id="UP000053429"/>
    </source>
</evidence>
<feature type="domain" description="HTH luxR-type" evidence="1">
    <location>
        <begin position="8"/>
        <end position="66"/>
    </location>
</feature>
<dbReference type="Proteomes" id="UP000053429">
    <property type="component" value="Unassembled WGS sequence"/>
</dbReference>
<dbReference type="SMART" id="SM00421">
    <property type="entry name" value="HTH_LUXR"/>
    <property type="match status" value="2"/>
</dbReference>
<reference evidence="2 3" key="1">
    <citation type="submission" date="2015-10" db="EMBL/GenBank/DDBJ databases">
        <title>Draft genome sequence of Streptomyces caeruleatus NRRL B-24802, type strain for the species Streptomyces caeruleatus.</title>
        <authorList>
            <person name="Ruckert C."/>
            <person name="Winkler A."/>
            <person name="Kalinowski J."/>
            <person name="Kampfer P."/>
            <person name="Glaeser S."/>
        </authorList>
    </citation>
    <scope>NUCLEOTIDE SEQUENCE [LARGE SCALE GENOMIC DNA]</scope>
    <source>
        <strain evidence="2 3">NRRL B-24802</strain>
    </source>
</reference>
<gene>
    <name evidence="2" type="ORF">AQJ67_24570</name>
</gene>
<feature type="domain" description="HTH luxR-type" evidence="1">
    <location>
        <begin position="82"/>
        <end position="139"/>
    </location>
</feature>
<dbReference type="RefSeq" id="WP_062721243.1">
    <property type="nucleotide sequence ID" value="NZ_KQ948931.1"/>
</dbReference>
<dbReference type="GO" id="GO:0006355">
    <property type="term" value="P:regulation of DNA-templated transcription"/>
    <property type="evidence" value="ECO:0007669"/>
    <property type="project" value="InterPro"/>
</dbReference>
<name>A0A101TWX5_9ACTN</name>